<reference evidence="1 2" key="1">
    <citation type="journal article" date="2014" name="BMC Genomics">
        <title>Comparative genome sequencing reveals chemotype-specific gene clusters in the toxigenic black mold Stachybotrys.</title>
        <authorList>
            <person name="Semeiks J."/>
            <person name="Borek D."/>
            <person name="Otwinowski Z."/>
            <person name="Grishin N.V."/>
        </authorList>
    </citation>
    <scope>NUCLEOTIDE SEQUENCE [LARGE SCALE GENOMIC DNA]</scope>
    <source>
        <strain evidence="1 2">IBT 40285</strain>
    </source>
</reference>
<evidence type="ECO:0008006" key="3">
    <source>
        <dbReference type="Google" id="ProtNLM"/>
    </source>
</evidence>
<dbReference type="HOGENOM" id="CLU_060131_6_0_1"/>
<name>A0A084R0C8_STAC4</name>
<evidence type="ECO:0000313" key="1">
    <source>
        <dbReference type="EMBL" id="KFA69663.1"/>
    </source>
</evidence>
<dbReference type="PANTHER" id="PTHR42791">
    <property type="entry name" value="GNAT FAMILY ACETYLTRANSFERASE"/>
    <property type="match status" value="1"/>
</dbReference>
<dbReference type="SUPFAM" id="SSF55729">
    <property type="entry name" value="Acyl-CoA N-acyltransferases (Nat)"/>
    <property type="match status" value="1"/>
</dbReference>
<dbReference type="OrthoDB" id="2115692at2759"/>
<keyword evidence="2" id="KW-1185">Reference proteome</keyword>
<sequence length="226" mass="25761">MIGAYVPFNPPPGFNVRDATLADVEDITRLWYASFNQAHKFYATATPDDEETRRWFSETWTIGILTDPGVLKTLVVEDLTKSKKLVAFSRIHMPQPDGSQHIPLPDMPAGWDPEITEALWGGMEKNRASIMGKRLHWMGEFMGVDQAYQTKGLACTMLDWICSQADITGLEIYFDATMEGLPLYKKRYGFKEVRPLNIPKRPETYGTFEVMAMVRAPKRHKVQSLL</sequence>
<dbReference type="PANTHER" id="PTHR42791:SF2">
    <property type="entry name" value="N-ACETYLTRANSFERASE DOMAIN-CONTAINING PROTEIN"/>
    <property type="match status" value="1"/>
</dbReference>
<gene>
    <name evidence="1" type="ORF">S40285_10165</name>
</gene>
<accession>A0A084R0C8</accession>
<dbReference type="Gene3D" id="3.40.630.30">
    <property type="match status" value="1"/>
</dbReference>
<dbReference type="InterPro" id="IPR052523">
    <property type="entry name" value="Trichothecene_AcTrans"/>
</dbReference>
<organism evidence="1 2">
    <name type="scientific">Stachybotrys chlorohalonatus (strain IBT 40285)</name>
    <dbReference type="NCBI Taxonomy" id="1283841"/>
    <lineage>
        <taxon>Eukaryota</taxon>
        <taxon>Fungi</taxon>
        <taxon>Dikarya</taxon>
        <taxon>Ascomycota</taxon>
        <taxon>Pezizomycotina</taxon>
        <taxon>Sordariomycetes</taxon>
        <taxon>Hypocreomycetidae</taxon>
        <taxon>Hypocreales</taxon>
        <taxon>Stachybotryaceae</taxon>
        <taxon>Stachybotrys</taxon>
    </lineage>
</organism>
<protein>
    <recommendedName>
        <fullName evidence="3">N-acetyltransferase domain-containing protein</fullName>
    </recommendedName>
</protein>
<dbReference type="InParanoid" id="A0A084R0C8"/>
<dbReference type="STRING" id="1283841.A0A084R0C8"/>
<dbReference type="AlphaFoldDB" id="A0A084R0C8"/>
<evidence type="ECO:0000313" key="2">
    <source>
        <dbReference type="Proteomes" id="UP000028524"/>
    </source>
</evidence>
<dbReference type="InterPro" id="IPR016181">
    <property type="entry name" value="Acyl_CoA_acyltransferase"/>
</dbReference>
<dbReference type="EMBL" id="KL659387">
    <property type="protein sequence ID" value="KFA69663.1"/>
    <property type="molecule type" value="Genomic_DNA"/>
</dbReference>
<dbReference type="Proteomes" id="UP000028524">
    <property type="component" value="Unassembled WGS sequence"/>
</dbReference>
<proteinExistence type="predicted"/>
<dbReference type="OMA" id="WYNAFTT"/>